<reference evidence="8" key="1">
    <citation type="journal article" date="2020" name="Nat. Commun.">
        <title>Large-scale genome sequencing of mycorrhizal fungi provides insights into the early evolution of symbiotic traits.</title>
        <authorList>
            <person name="Miyauchi S."/>
            <person name="Kiss E."/>
            <person name="Kuo A."/>
            <person name="Drula E."/>
            <person name="Kohler A."/>
            <person name="Sanchez-Garcia M."/>
            <person name="Morin E."/>
            <person name="Andreopoulos B."/>
            <person name="Barry K.W."/>
            <person name="Bonito G."/>
            <person name="Buee M."/>
            <person name="Carver A."/>
            <person name="Chen C."/>
            <person name="Cichocki N."/>
            <person name="Clum A."/>
            <person name="Culley D."/>
            <person name="Crous P.W."/>
            <person name="Fauchery L."/>
            <person name="Girlanda M."/>
            <person name="Hayes R.D."/>
            <person name="Keri Z."/>
            <person name="LaButti K."/>
            <person name="Lipzen A."/>
            <person name="Lombard V."/>
            <person name="Magnuson J."/>
            <person name="Maillard F."/>
            <person name="Murat C."/>
            <person name="Nolan M."/>
            <person name="Ohm R.A."/>
            <person name="Pangilinan J."/>
            <person name="Pereira M.F."/>
            <person name="Perotto S."/>
            <person name="Peter M."/>
            <person name="Pfister S."/>
            <person name="Riley R."/>
            <person name="Sitrit Y."/>
            <person name="Stielow J.B."/>
            <person name="Szollosi G."/>
            <person name="Zifcakova L."/>
            <person name="Stursova M."/>
            <person name="Spatafora J.W."/>
            <person name="Tedersoo L."/>
            <person name="Vaario L.M."/>
            <person name="Yamada A."/>
            <person name="Yan M."/>
            <person name="Wang P."/>
            <person name="Xu J."/>
            <person name="Bruns T."/>
            <person name="Baldrian P."/>
            <person name="Vilgalys R."/>
            <person name="Dunand C."/>
            <person name="Henrissat B."/>
            <person name="Grigoriev I.V."/>
            <person name="Hibbett D."/>
            <person name="Nagy L.G."/>
            <person name="Martin F.M."/>
        </authorList>
    </citation>
    <scope>NUCLEOTIDE SEQUENCE</scope>
    <source>
        <strain evidence="8">UH-Tt-Lm1</strain>
    </source>
</reference>
<dbReference type="InterPro" id="IPR020846">
    <property type="entry name" value="MFS_dom"/>
</dbReference>
<dbReference type="Proteomes" id="UP000736335">
    <property type="component" value="Unassembled WGS sequence"/>
</dbReference>
<dbReference type="OrthoDB" id="2585655at2759"/>
<feature type="transmembrane region" description="Helical" evidence="6">
    <location>
        <begin position="368"/>
        <end position="392"/>
    </location>
</feature>
<feature type="transmembrane region" description="Helical" evidence="6">
    <location>
        <begin position="341"/>
        <end position="362"/>
    </location>
</feature>
<dbReference type="PANTHER" id="PTHR23502:SF34">
    <property type="entry name" value="PROTEIN HOL1"/>
    <property type="match status" value="1"/>
</dbReference>
<reference evidence="8" key="2">
    <citation type="submission" date="2020-11" db="EMBL/GenBank/DDBJ databases">
        <authorList>
            <consortium name="DOE Joint Genome Institute"/>
            <person name="Kuo A."/>
            <person name="Miyauchi S."/>
            <person name="Kiss E."/>
            <person name="Drula E."/>
            <person name="Kohler A."/>
            <person name="Sanchez-Garcia M."/>
            <person name="Andreopoulos B."/>
            <person name="Barry K.W."/>
            <person name="Bonito G."/>
            <person name="Buee M."/>
            <person name="Carver A."/>
            <person name="Chen C."/>
            <person name="Cichocki N."/>
            <person name="Clum A."/>
            <person name="Culley D."/>
            <person name="Crous P.W."/>
            <person name="Fauchery L."/>
            <person name="Girlanda M."/>
            <person name="Hayes R."/>
            <person name="Keri Z."/>
            <person name="Labutti K."/>
            <person name="Lipzen A."/>
            <person name="Lombard V."/>
            <person name="Magnuson J."/>
            <person name="Maillard F."/>
            <person name="Morin E."/>
            <person name="Murat C."/>
            <person name="Nolan M."/>
            <person name="Ohm R."/>
            <person name="Pangilinan J."/>
            <person name="Pereira M."/>
            <person name="Perotto S."/>
            <person name="Peter M."/>
            <person name="Riley R."/>
            <person name="Sitrit Y."/>
            <person name="Stielow B."/>
            <person name="Szollosi G."/>
            <person name="Zifcakova L."/>
            <person name="Stursova M."/>
            <person name="Spatafora J.W."/>
            <person name="Tedersoo L."/>
            <person name="Vaario L.-M."/>
            <person name="Yamada A."/>
            <person name="Yan M."/>
            <person name="Wang P."/>
            <person name="Xu J."/>
            <person name="Bruns T."/>
            <person name="Baldrian P."/>
            <person name="Vilgalys R."/>
            <person name="Henrissat B."/>
            <person name="Grigoriev I.V."/>
            <person name="Hibbett D."/>
            <person name="Nagy L.G."/>
            <person name="Martin F.M."/>
        </authorList>
    </citation>
    <scope>NUCLEOTIDE SEQUENCE</scope>
    <source>
        <strain evidence="8">UH-Tt-Lm1</strain>
    </source>
</reference>
<accession>A0A9P6LAV2</accession>
<comment type="caution">
    <text evidence="8">The sequence shown here is derived from an EMBL/GenBank/DDBJ whole genome shotgun (WGS) entry which is preliminary data.</text>
</comment>
<evidence type="ECO:0000256" key="1">
    <source>
        <dbReference type="ARBA" id="ARBA00004141"/>
    </source>
</evidence>
<dbReference type="Gene3D" id="1.20.1250.20">
    <property type="entry name" value="MFS general substrate transporter like domains"/>
    <property type="match status" value="2"/>
</dbReference>
<dbReference type="GO" id="GO:0005886">
    <property type="term" value="C:plasma membrane"/>
    <property type="evidence" value="ECO:0007669"/>
    <property type="project" value="TreeGrafter"/>
</dbReference>
<keyword evidence="4 6" id="KW-0472">Membrane</keyword>
<evidence type="ECO:0000313" key="8">
    <source>
        <dbReference type="EMBL" id="KAF9790593.1"/>
    </source>
</evidence>
<organism evidence="8 9">
    <name type="scientific">Thelephora terrestris</name>
    <dbReference type="NCBI Taxonomy" id="56493"/>
    <lineage>
        <taxon>Eukaryota</taxon>
        <taxon>Fungi</taxon>
        <taxon>Dikarya</taxon>
        <taxon>Basidiomycota</taxon>
        <taxon>Agaricomycotina</taxon>
        <taxon>Agaricomycetes</taxon>
        <taxon>Thelephorales</taxon>
        <taxon>Thelephoraceae</taxon>
        <taxon>Thelephora</taxon>
    </lineage>
</organism>
<evidence type="ECO:0000256" key="5">
    <source>
        <dbReference type="SAM" id="MobiDB-lite"/>
    </source>
</evidence>
<feature type="region of interest" description="Disordered" evidence="5">
    <location>
        <begin position="1"/>
        <end position="26"/>
    </location>
</feature>
<keyword evidence="9" id="KW-1185">Reference proteome</keyword>
<feature type="transmembrane region" description="Helical" evidence="6">
    <location>
        <begin position="404"/>
        <end position="422"/>
    </location>
</feature>
<feature type="domain" description="Major facilitator superfamily (MFS) profile" evidence="7">
    <location>
        <begin position="49"/>
        <end position="462"/>
    </location>
</feature>
<feature type="transmembrane region" description="Helical" evidence="6">
    <location>
        <begin position="115"/>
        <end position="133"/>
    </location>
</feature>
<evidence type="ECO:0000259" key="7">
    <source>
        <dbReference type="PROSITE" id="PS50850"/>
    </source>
</evidence>
<proteinExistence type="predicted"/>
<feature type="transmembrane region" description="Helical" evidence="6">
    <location>
        <begin position="434"/>
        <end position="457"/>
    </location>
</feature>
<dbReference type="PANTHER" id="PTHR23502">
    <property type="entry name" value="MAJOR FACILITATOR SUPERFAMILY"/>
    <property type="match status" value="1"/>
</dbReference>
<dbReference type="SUPFAM" id="SSF103473">
    <property type="entry name" value="MFS general substrate transporter"/>
    <property type="match status" value="1"/>
</dbReference>
<dbReference type="AlphaFoldDB" id="A0A9P6LAV2"/>
<comment type="subcellular location">
    <subcellularLocation>
        <location evidence="1">Membrane</location>
        <topology evidence="1">Multi-pass membrane protein</topology>
    </subcellularLocation>
</comment>
<feature type="compositionally biased region" description="Polar residues" evidence="5">
    <location>
        <begin position="1"/>
        <end position="22"/>
    </location>
</feature>
<evidence type="ECO:0000256" key="6">
    <source>
        <dbReference type="SAM" id="Phobius"/>
    </source>
</evidence>
<evidence type="ECO:0000256" key="4">
    <source>
        <dbReference type="ARBA" id="ARBA00023136"/>
    </source>
</evidence>
<dbReference type="InterPro" id="IPR011701">
    <property type="entry name" value="MFS"/>
</dbReference>
<feature type="transmembrane region" description="Helical" evidence="6">
    <location>
        <begin position="195"/>
        <end position="216"/>
    </location>
</feature>
<dbReference type="PROSITE" id="PS50850">
    <property type="entry name" value="MFS"/>
    <property type="match status" value="1"/>
</dbReference>
<dbReference type="Pfam" id="PF07690">
    <property type="entry name" value="MFS_1"/>
    <property type="match status" value="1"/>
</dbReference>
<feature type="transmembrane region" description="Helical" evidence="6">
    <location>
        <begin position="139"/>
        <end position="160"/>
    </location>
</feature>
<keyword evidence="3 6" id="KW-1133">Transmembrane helix</keyword>
<evidence type="ECO:0000256" key="3">
    <source>
        <dbReference type="ARBA" id="ARBA00022989"/>
    </source>
</evidence>
<sequence length="462" mass="50387">MSQEFTSSPTPSRKPSGASSIPATDFDDPVDRVSPVLPIDWAPSIKYLVLFQVVAHAGMASWCASAFIPAFSQMSQFFHRPIDDITYLVGAYTLMMGFGVLLWNPLADRYGRRPVLLFSLSECLIATCGAAMSKTYASIMVARIFQGFGICAPLSLGAAYMKEMYSPRNRGTALGIWTLGITCGPFIAHHSTWTWIVWLEALMLTAILLFEVTSSFNFPPRRTQSRETSSLPPGRRSSLRDILPYGLPVLLSPSLTDVRVFPSHLTTFAHSCPSDIASVPRGVRGLYHFNPSEQGLLYLPLLAGSLLAECGTGRMGDKVVAALCLPKDVQSDSTKVPEMRLVIAFPGILICIASLLWFGFGVEKHLHWAHLAVASGLGAYGTQMVTSIIFSYIVDCWPKSAKEVVTIMNLFRVISSFVVLFYNQRLNKAVGYGLAFGIEAIVSAVFGLGGIVVLIAFGGKFR</sequence>
<evidence type="ECO:0000256" key="2">
    <source>
        <dbReference type="ARBA" id="ARBA00022692"/>
    </source>
</evidence>
<feature type="transmembrane region" description="Helical" evidence="6">
    <location>
        <begin position="47"/>
        <end position="70"/>
    </location>
</feature>
<dbReference type="EMBL" id="WIUZ02000002">
    <property type="protein sequence ID" value="KAF9790593.1"/>
    <property type="molecule type" value="Genomic_DNA"/>
</dbReference>
<keyword evidence="2 6" id="KW-0812">Transmembrane</keyword>
<protein>
    <submittedName>
        <fullName evidence="8">Major facilitator superfamily domain-containing protein</fullName>
    </submittedName>
</protein>
<feature type="transmembrane region" description="Helical" evidence="6">
    <location>
        <begin position="172"/>
        <end position="189"/>
    </location>
</feature>
<dbReference type="InterPro" id="IPR036259">
    <property type="entry name" value="MFS_trans_sf"/>
</dbReference>
<name>A0A9P6LAV2_9AGAM</name>
<gene>
    <name evidence="8" type="ORF">BJ322DRAFT_999126</name>
</gene>
<evidence type="ECO:0000313" key="9">
    <source>
        <dbReference type="Proteomes" id="UP000736335"/>
    </source>
</evidence>
<dbReference type="GO" id="GO:0022857">
    <property type="term" value="F:transmembrane transporter activity"/>
    <property type="evidence" value="ECO:0007669"/>
    <property type="project" value="InterPro"/>
</dbReference>
<feature type="transmembrane region" description="Helical" evidence="6">
    <location>
        <begin position="85"/>
        <end position="103"/>
    </location>
</feature>